<evidence type="ECO:0000256" key="1">
    <source>
        <dbReference type="SAM" id="MobiDB-lite"/>
    </source>
</evidence>
<feature type="region of interest" description="Disordered" evidence="1">
    <location>
        <begin position="189"/>
        <end position="222"/>
    </location>
</feature>
<sequence length="222" mass="23913">MSKGHLAVGDVAVGRGELARLTSRGTNHHWSNSVTPVTAAGRMGPHWGVCLIPPDDRVGEQREAWARGGSADPESFEGQVSPASPDSKKPGACGRSMLQCHGRARILSRKPMMERVVRDVRNAFVPKSAAISANRGASGDGRILCETRLAGKQQSEEFCRDSRKPVAVMRGAVLPRAVQKRRLFDRAAEKIHDRSGGTPLSRAFPAAGPKRKFEIGEQDSGT</sequence>
<name>A0AAJ0B566_9PEZI</name>
<dbReference type="EMBL" id="MU839841">
    <property type="protein sequence ID" value="KAK1751899.1"/>
    <property type="molecule type" value="Genomic_DNA"/>
</dbReference>
<proteinExistence type="predicted"/>
<comment type="caution">
    <text evidence="2">The sequence shown here is derived from an EMBL/GenBank/DDBJ whole genome shotgun (WGS) entry which is preliminary data.</text>
</comment>
<evidence type="ECO:0000313" key="2">
    <source>
        <dbReference type="EMBL" id="KAK1751899.1"/>
    </source>
</evidence>
<gene>
    <name evidence="2" type="ORF">QBC47DRAFT_364239</name>
</gene>
<reference evidence="2" key="1">
    <citation type="submission" date="2023-06" db="EMBL/GenBank/DDBJ databases">
        <title>Genome-scale phylogeny and comparative genomics of the fungal order Sordariales.</title>
        <authorList>
            <consortium name="Lawrence Berkeley National Laboratory"/>
            <person name="Hensen N."/>
            <person name="Bonometti L."/>
            <person name="Westerberg I."/>
            <person name="Brannstrom I.O."/>
            <person name="Guillou S."/>
            <person name="Cros-Aarteil S."/>
            <person name="Calhoun S."/>
            <person name="Haridas S."/>
            <person name="Kuo A."/>
            <person name="Mondo S."/>
            <person name="Pangilinan J."/>
            <person name="Riley R."/>
            <person name="Labutti K."/>
            <person name="Andreopoulos B."/>
            <person name="Lipzen A."/>
            <person name="Chen C."/>
            <person name="Yanf M."/>
            <person name="Daum C."/>
            <person name="Ng V."/>
            <person name="Clum A."/>
            <person name="Steindorff A."/>
            <person name="Ohm R."/>
            <person name="Martin F."/>
            <person name="Silar P."/>
            <person name="Natvig D."/>
            <person name="Lalanne C."/>
            <person name="Gautier V."/>
            <person name="Ament-Velasquez S.L."/>
            <person name="Kruys A."/>
            <person name="Hutchinson M.I."/>
            <person name="Powell A.J."/>
            <person name="Barry K."/>
            <person name="Miller A.N."/>
            <person name="Grigoriev I.V."/>
            <person name="Debuchy R."/>
            <person name="Gladieux P."/>
            <person name="Thoren M.H."/>
            <person name="Johannesson H."/>
        </authorList>
    </citation>
    <scope>NUCLEOTIDE SEQUENCE</scope>
    <source>
        <strain evidence="2">PSN4</strain>
    </source>
</reference>
<protein>
    <submittedName>
        <fullName evidence="2">Uncharacterized protein</fullName>
    </submittedName>
</protein>
<dbReference type="AlphaFoldDB" id="A0AAJ0B566"/>
<organism evidence="2 3">
    <name type="scientific">Echria macrotheca</name>
    <dbReference type="NCBI Taxonomy" id="438768"/>
    <lineage>
        <taxon>Eukaryota</taxon>
        <taxon>Fungi</taxon>
        <taxon>Dikarya</taxon>
        <taxon>Ascomycota</taxon>
        <taxon>Pezizomycotina</taxon>
        <taxon>Sordariomycetes</taxon>
        <taxon>Sordariomycetidae</taxon>
        <taxon>Sordariales</taxon>
        <taxon>Schizotheciaceae</taxon>
        <taxon>Echria</taxon>
    </lineage>
</organism>
<accession>A0AAJ0B566</accession>
<evidence type="ECO:0000313" key="3">
    <source>
        <dbReference type="Proteomes" id="UP001239445"/>
    </source>
</evidence>
<dbReference type="Proteomes" id="UP001239445">
    <property type="component" value="Unassembled WGS sequence"/>
</dbReference>
<feature type="region of interest" description="Disordered" evidence="1">
    <location>
        <begin position="61"/>
        <end position="93"/>
    </location>
</feature>
<keyword evidence="3" id="KW-1185">Reference proteome</keyword>